<comment type="cofactor">
    <cofactor evidence="1">
        <name>FAD</name>
        <dbReference type="ChEBI" id="CHEBI:57692"/>
    </cofactor>
</comment>
<gene>
    <name evidence="10" type="primary">fixB</name>
    <name evidence="10" type="ORF">Asi02nite_08440</name>
</gene>
<comment type="subunit">
    <text evidence="3">Heterodimer of an alpha and a beta subunit.</text>
</comment>
<evidence type="ECO:0000259" key="9">
    <source>
        <dbReference type="SMART" id="SM00893"/>
    </source>
</evidence>
<proteinExistence type="inferred from homology"/>
<dbReference type="InterPro" id="IPR001308">
    <property type="entry name" value="ETF_a/FixB"/>
</dbReference>
<dbReference type="SUPFAM" id="SSF52402">
    <property type="entry name" value="Adenine nucleotide alpha hydrolases-like"/>
    <property type="match status" value="1"/>
</dbReference>
<dbReference type="InterPro" id="IPR029035">
    <property type="entry name" value="DHS-like_NAD/FAD-binding_dom"/>
</dbReference>
<evidence type="ECO:0000256" key="7">
    <source>
        <dbReference type="ARBA" id="ARBA00022982"/>
    </source>
</evidence>
<keyword evidence="5" id="KW-0285">Flavoprotein</keyword>
<evidence type="ECO:0000256" key="2">
    <source>
        <dbReference type="ARBA" id="ARBA00005817"/>
    </source>
</evidence>
<dbReference type="Pfam" id="PF00766">
    <property type="entry name" value="ETF_alpha"/>
    <property type="match status" value="1"/>
</dbReference>
<keyword evidence="6" id="KW-0274">FAD</keyword>
<evidence type="ECO:0000256" key="1">
    <source>
        <dbReference type="ARBA" id="ARBA00001974"/>
    </source>
</evidence>
<sequence length="319" mass="32916">MAEVLVLVEATRDFTVKKVTLELLTLARQIGSPAAVVFGASGAAAAMSEKLGEYGAEKIYTGEGDEIDGHLVSPKATALASLVTRVQPAAVLLPSTQEGKEIAGRLAVKLDNGLLTDVVELTADGVATQPAFAGQVIVKSKVSRGIPLATVRPNSIAPTPAAATPQVEALEVSLGAADTLAKVVDRVVEQKGSRPELTEASVVVSGGRGVGSGDNFKLVEELADLLGGAVGASRAAVDSGFYPHQFQVGQTGKTVSPQLYIALGISGAIQHRAGMQTSKTIVAVNKDAEAPIFELADYGVVGDLFKVVPQAAEEIRKRK</sequence>
<comment type="similarity">
    <text evidence="2">Belongs to the ETF alpha-subunit/FixB family.</text>
</comment>
<evidence type="ECO:0000313" key="11">
    <source>
        <dbReference type="Proteomes" id="UP000604117"/>
    </source>
</evidence>
<dbReference type="Pfam" id="PF01012">
    <property type="entry name" value="ETF"/>
    <property type="match status" value="1"/>
</dbReference>
<keyword evidence="7" id="KW-0249">Electron transport</keyword>
<evidence type="ECO:0000256" key="3">
    <source>
        <dbReference type="ARBA" id="ARBA00011355"/>
    </source>
</evidence>
<reference evidence="10 11" key="1">
    <citation type="submission" date="2021-01" db="EMBL/GenBank/DDBJ databases">
        <title>Whole genome shotgun sequence of Asanoa siamensis NBRC 107932.</title>
        <authorList>
            <person name="Komaki H."/>
            <person name="Tamura T."/>
        </authorList>
    </citation>
    <scope>NUCLEOTIDE SEQUENCE [LARGE SCALE GENOMIC DNA]</scope>
    <source>
        <strain evidence="10 11">NBRC 107932</strain>
    </source>
</reference>
<dbReference type="InterPro" id="IPR014730">
    <property type="entry name" value="ETF_a/b_N"/>
</dbReference>
<dbReference type="InterPro" id="IPR018206">
    <property type="entry name" value="ETF_asu_C_CS"/>
</dbReference>
<comment type="caution">
    <text evidence="10">The sequence shown here is derived from an EMBL/GenBank/DDBJ whole genome shotgun (WGS) entry which is preliminary data.</text>
</comment>
<evidence type="ECO:0000256" key="5">
    <source>
        <dbReference type="ARBA" id="ARBA00022630"/>
    </source>
</evidence>
<dbReference type="Proteomes" id="UP000604117">
    <property type="component" value="Unassembled WGS sequence"/>
</dbReference>
<keyword evidence="11" id="KW-1185">Reference proteome</keyword>
<dbReference type="InterPro" id="IPR014731">
    <property type="entry name" value="ETF_asu_C"/>
</dbReference>
<dbReference type="PANTHER" id="PTHR43153:SF1">
    <property type="entry name" value="ELECTRON TRANSFER FLAVOPROTEIN SUBUNIT ALPHA, MITOCHONDRIAL"/>
    <property type="match status" value="1"/>
</dbReference>
<name>A0ABQ4CJ51_9ACTN</name>
<dbReference type="PANTHER" id="PTHR43153">
    <property type="entry name" value="ELECTRON TRANSFER FLAVOPROTEIN ALPHA"/>
    <property type="match status" value="1"/>
</dbReference>
<keyword evidence="4" id="KW-0813">Transport</keyword>
<dbReference type="PROSITE" id="PS00696">
    <property type="entry name" value="ETF_ALPHA"/>
    <property type="match status" value="1"/>
</dbReference>
<protein>
    <submittedName>
        <fullName evidence="10">Electron transfer flavoprotein subunit alpha</fullName>
    </submittedName>
</protein>
<accession>A0ABQ4CJ51</accession>
<evidence type="ECO:0000256" key="8">
    <source>
        <dbReference type="ARBA" id="ARBA00025649"/>
    </source>
</evidence>
<dbReference type="InterPro" id="IPR014729">
    <property type="entry name" value="Rossmann-like_a/b/a_fold"/>
</dbReference>
<dbReference type="PIRSF" id="PIRSF000089">
    <property type="entry name" value="Electra_flavoP_a"/>
    <property type="match status" value="1"/>
</dbReference>
<dbReference type="Gene3D" id="3.40.50.620">
    <property type="entry name" value="HUPs"/>
    <property type="match status" value="1"/>
</dbReference>
<organism evidence="10 11">
    <name type="scientific">Asanoa siamensis</name>
    <dbReference type="NCBI Taxonomy" id="926357"/>
    <lineage>
        <taxon>Bacteria</taxon>
        <taxon>Bacillati</taxon>
        <taxon>Actinomycetota</taxon>
        <taxon>Actinomycetes</taxon>
        <taxon>Micromonosporales</taxon>
        <taxon>Micromonosporaceae</taxon>
        <taxon>Asanoa</taxon>
    </lineage>
</organism>
<feature type="domain" description="Electron transfer flavoprotein alpha/beta-subunit N-terminal" evidence="9">
    <location>
        <begin position="4"/>
        <end position="187"/>
    </location>
</feature>
<comment type="function">
    <text evidence="8">The electron transfer flavoprotein serves as a specific electron acceptor for other dehydrogenases. It transfers the electrons to the main respiratory chain via ETF-ubiquinone oxidoreductase (ETF dehydrogenase).</text>
</comment>
<dbReference type="Gene3D" id="3.40.50.1220">
    <property type="entry name" value="TPP-binding domain"/>
    <property type="match status" value="1"/>
</dbReference>
<dbReference type="RefSeq" id="WP_203710807.1">
    <property type="nucleotide sequence ID" value="NZ_BONE01000004.1"/>
</dbReference>
<evidence type="ECO:0000256" key="4">
    <source>
        <dbReference type="ARBA" id="ARBA00022448"/>
    </source>
</evidence>
<dbReference type="SMART" id="SM00893">
    <property type="entry name" value="ETF"/>
    <property type="match status" value="1"/>
</dbReference>
<dbReference type="InterPro" id="IPR033947">
    <property type="entry name" value="ETF_alpha_N"/>
</dbReference>
<evidence type="ECO:0000256" key="6">
    <source>
        <dbReference type="ARBA" id="ARBA00022827"/>
    </source>
</evidence>
<dbReference type="CDD" id="cd01715">
    <property type="entry name" value="ETF_alpha"/>
    <property type="match status" value="1"/>
</dbReference>
<evidence type="ECO:0000313" key="10">
    <source>
        <dbReference type="EMBL" id="GIF71326.1"/>
    </source>
</evidence>
<dbReference type="SUPFAM" id="SSF52467">
    <property type="entry name" value="DHS-like NAD/FAD-binding domain"/>
    <property type="match status" value="1"/>
</dbReference>
<dbReference type="EMBL" id="BONE01000004">
    <property type="protein sequence ID" value="GIF71326.1"/>
    <property type="molecule type" value="Genomic_DNA"/>
</dbReference>